<gene>
    <name evidence="3" type="ORF">N7541_000728</name>
</gene>
<evidence type="ECO:0000313" key="4">
    <source>
        <dbReference type="Proteomes" id="UP001148299"/>
    </source>
</evidence>
<feature type="compositionally biased region" description="Basic and acidic residues" evidence="2">
    <location>
        <begin position="66"/>
        <end position="83"/>
    </location>
</feature>
<keyword evidence="4" id="KW-1185">Reference proteome</keyword>
<sequence length="617" mass="68098">MDSPAKRRKISGTAGIPVVPELPKNGSRIPRRPSYQSPTRASLARTNPDALERALSRSPSRQPTNKGDKEQNPRVLGLRDRKALRPSLNASASPLTRPRGSEAPESSPSRRASGIQAFSKPPRRISKRILPGDLVFGSPLPPATNPEPDTPEGQLASELGSATRDAEIDFGPEPGFMDEDSAEPDLPPTPTQLGLEKAPDRPRGLSSSPSMRLEKRSKRRLHNPVHESPLKAVNFYSPPSEEEDTESASYPNGYSMIVREKQVARKKTAADLRRLKKEVEELELWAKKIETNTDIKSDSRGLDQFLSLLTSEEANRTIQPIPQKAPKTMSSLLATLLPFSASIPQPKRQASPLPTNPFALEENAQTLPYLTVFAPLKLKTRTTQSSHRGELSETHTLTFSPPAPFPSNLYNVTVVYEANPQTQCLKSLSVPTGGDSKKRKVPEPLRRWIDSRLENSLLKLDVVTLCWGINRYWESTFARARLWAHIDQKYGSRATKDSETEPVGEDGTVTMSELRRLVPHLDRSSMVLKNESSASSPRVMVSNTLVLDEWSGEPQLRPEISVSVPGADKRIDHETKKLFHALLHGDQGPRRGVEGGVHVDAILRATEGALGALFGRL</sequence>
<feature type="coiled-coil region" evidence="1">
    <location>
        <begin position="258"/>
        <end position="292"/>
    </location>
</feature>
<reference evidence="3" key="2">
    <citation type="journal article" date="2023" name="IMA Fungus">
        <title>Comparative genomic study of the Penicillium genus elucidates a diverse pangenome and 15 lateral gene transfer events.</title>
        <authorList>
            <person name="Petersen C."/>
            <person name="Sorensen T."/>
            <person name="Nielsen M.R."/>
            <person name="Sondergaard T.E."/>
            <person name="Sorensen J.L."/>
            <person name="Fitzpatrick D.A."/>
            <person name="Frisvad J.C."/>
            <person name="Nielsen K.L."/>
        </authorList>
    </citation>
    <scope>NUCLEOTIDE SEQUENCE</scope>
    <source>
        <strain evidence="3">IBT 35675</strain>
    </source>
</reference>
<reference evidence="3" key="1">
    <citation type="submission" date="2022-12" db="EMBL/GenBank/DDBJ databases">
        <authorList>
            <person name="Petersen C."/>
        </authorList>
    </citation>
    <scope>NUCLEOTIDE SEQUENCE</scope>
    <source>
        <strain evidence="3">IBT 35675</strain>
    </source>
</reference>
<dbReference type="EMBL" id="JAPZBR010000001">
    <property type="protein sequence ID" value="KAJ5366787.1"/>
    <property type="molecule type" value="Genomic_DNA"/>
</dbReference>
<protein>
    <submittedName>
        <fullName evidence="3">Uncharacterized protein</fullName>
    </submittedName>
</protein>
<dbReference type="AlphaFoldDB" id="A0A9W9RUP9"/>
<evidence type="ECO:0000256" key="2">
    <source>
        <dbReference type="SAM" id="MobiDB-lite"/>
    </source>
</evidence>
<evidence type="ECO:0000256" key="1">
    <source>
        <dbReference type="SAM" id="Coils"/>
    </source>
</evidence>
<keyword evidence="1" id="KW-0175">Coiled coil</keyword>
<feature type="compositionally biased region" description="Basic residues" evidence="2">
    <location>
        <begin position="1"/>
        <end position="10"/>
    </location>
</feature>
<accession>A0A9W9RUP9</accession>
<feature type="region of interest" description="Disordered" evidence="2">
    <location>
        <begin position="1"/>
        <end position="249"/>
    </location>
</feature>
<organism evidence="3 4">
    <name type="scientific">Penicillium brevicompactum</name>
    <dbReference type="NCBI Taxonomy" id="5074"/>
    <lineage>
        <taxon>Eukaryota</taxon>
        <taxon>Fungi</taxon>
        <taxon>Dikarya</taxon>
        <taxon>Ascomycota</taxon>
        <taxon>Pezizomycotina</taxon>
        <taxon>Eurotiomycetes</taxon>
        <taxon>Eurotiomycetidae</taxon>
        <taxon>Eurotiales</taxon>
        <taxon>Aspergillaceae</taxon>
        <taxon>Penicillium</taxon>
    </lineage>
</organism>
<evidence type="ECO:0000313" key="3">
    <source>
        <dbReference type="EMBL" id="KAJ5366787.1"/>
    </source>
</evidence>
<comment type="caution">
    <text evidence="3">The sequence shown here is derived from an EMBL/GenBank/DDBJ whole genome shotgun (WGS) entry which is preliminary data.</text>
</comment>
<dbReference type="Proteomes" id="UP001148299">
    <property type="component" value="Unassembled WGS sequence"/>
</dbReference>
<name>A0A9W9RUP9_PENBR</name>
<proteinExistence type="predicted"/>